<feature type="region of interest" description="Disordered" evidence="2">
    <location>
        <begin position="1"/>
        <end position="63"/>
    </location>
</feature>
<feature type="compositionally biased region" description="Basic and acidic residues" evidence="2">
    <location>
        <begin position="432"/>
        <end position="472"/>
    </location>
</feature>
<keyword evidence="4" id="KW-1185">Reference proteome</keyword>
<evidence type="ECO:0000313" key="3">
    <source>
        <dbReference type="EMBL" id="KAG1802521.1"/>
    </source>
</evidence>
<sequence length="716" mass="80153">MSPFDDLDDEQRISIANEHPNDLESGPSSPSSPPSYLRPRRQSKSNSRHRSQHTTTDGGSSSHLLARLIARDDEVREINALLVVTSERLETESNRANSSERRALEYFNRLRQATENRERAEQDLARLREELKLYKLQLENAQKEIFRAQDIINQVSAQKCEAEADAARARTKARKLQEEKMMMIAHEDGRRRGYKEGLTIGRRLGFDEGTTIRYDDEPARRVHRPAVQPDERDQEEEEESVHSERNHARSQPRAHPQSSRHVRPESPPPVGQYGTAPHAVAVIPVPPPQVTPVRSHSPPGRITTPSPPTSPPTENVHPTQIRTASSHLTDVPRDGWIPRADPQTSYIPVPPPYGLSQPVPRSSSTHSHDLDNHSRYGPSYDAGDSNYALVRTRDFAYAQPAPIPVPSLHTPSLMSRSTSTHMSQYELVSAPVERHGTSLRHDVSPAHTRSESRTERHTSSRGGYHPDKSRKEDLIEQWRADPEVVATATPGTAIRDFQPMPPTGHHRPRESNIPAPYTDSRPSSRVESQPSQGPSQKRSPPRSRNPLDYFNIRQRFHQRTQSAASVPNITVEPPSDEASTPSEHTHHSHLELLSPDTALRPLPPSHEERSRTSERHSQDSHGAYHSAAPTQPSWPAGFVPVSGAPPEPASQYPRSRSRGSDEHYQMSPIPEGITYPESPLRAPSSHGDRLPQESESESSSPAPLQRPISLFSDQDE</sequence>
<organism evidence="3 4">
    <name type="scientific">Suillus subaureus</name>
    <dbReference type="NCBI Taxonomy" id="48587"/>
    <lineage>
        <taxon>Eukaryota</taxon>
        <taxon>Fungi</taxon>
        <taxon>Dikarya</taxon>
        <taxon>Basidiomycota</taxon>
        <taxon>Agaricomycotina</taxon>
        <taxon>Agaricomycetes</taxon>
        <taxon>Agaricomycetidae</taxon>
        <taxon>Boletales</taxon>
        <taxon>Suillineae</taxon>
        <taxon>Suillaceae</taxon>
        <taxon>Suillus</taxon>
    </lineage>
</organism>
<evidence type="ECO:0000256" key="1">
    <source>
        <dbReference type="SAM" id="Coils"/>
    </source>
</evidence>
<feature type="compositionally biased region" description="Low complexity" evidence="2">
    <location>
        <begin position="291"/>
        <end position="304"/>
    </location>
</feature>
<feature type="compositionally biased region" description="Basic and acidic residues" evidence="2">
    <location>
        <begin position="605"/>
        <end position="619"/>
    </location>
</feature>
<feature type="compositionally biased region" description="Polar residues" evidence="2">
    <location>
        <begin position="559"/>
        <end position="568"/>
    </location>
</feature>
<dbReference type="AlphaFoldDB" id="A0A9P7DTH8"/>
<feature type="coiled-coil region" evidence="1">
    <location>
        <begin position="103"/>
        <end position="158"/>
    </location>
</feature>
<evidence type="ECO:0000313" key="4">
    <source>
        <dbReference type="Proteomes" id="UP000807769"/>
    </source>
</evidence>
<name>A0A9P7DTH8_9AGAM</name>
<protein>
    <submittedName>
        <fullName evidence="3">Uncharacterized protein</fullName>
    </submittedName>
</protein>
<reference evidence="3" key="1">
    <citation type="journal article" date="2020" name="New Phytol.">
        <title>Comparative genomics reveals dynamic genome evolution in host specialist ectomycorrhizal fungi.</title>
        <authorList>
            <person name="Lofgren L.A."/>
            <person name="Nguyen N.H."/>
            <person name="Vilgalys R."/>
            <person name="Ruytinx J."/>
            <person name="Liao H.L."/>
            <person name="Branco S."/>
            <person name="Kuo A."/>
            <person name="LaButti K."/>
            <person name="Lipzen A."/>
            <person name="Andreopoulos W."/>
            <person name="Pangilinan J."/>
            <person name="Riley R."/>
            <person name="Hundley H."/>
            <person name="Na H."/>
            <person name="Barry K."/>
            <person name="Grigoriev I.V."/>
            <person name="Stajich J.E."/>
            <person name="Kennedy P.G."/>
        </authorList>
    </citation>
    <scope>NUCLEOTIDE SEQUENCE</scope>
    <source>
        <strain evidence="3">MN1</strain>
    </source>
</reference>
<keyword evidence="1" id="KW-0175">Coiled coil</keyword>
<dbReference type="OrthoDB" id="3268221at2759"/>
<feature type="compositionally biased region" description="Basic residues" evidence="2">
    <location>
        <begin position="38"/>
        <end position="52"/>
    </location>
</feature>
<proteinExistence type="predicted"/>
<comment type="caution">
    <text evidence="3">The sequence shown here is derived from an EMBL/GenBank/DDBJ whole genome shotgun (WGS) entry which is preliminary data.</text>
</comment>
<feature type="compositionally biased region" description="Polar residues" evidence="2">
    <location>
        <begin position="520"/>
        <end position="538"/>
    </location>
</feature>
<accession>A0A9P7DTH8</accession>
<feature type="region of interest" description="Disordered" evidence="2">
    <location>
        <begin position="431"/>
        <end position="472"/>
    </location>
</feature>
<dbReference type="EMBL" id="JABBWG010000077">
    <property type="protein sequence ID" value="KAG1802521.1"/>
    <property type="molecule type" value="Genomic_DNA"/>
</dbReference>
<feature type="region of interest" description="Disordered" evidence="2">
    <location>
        <begin position="209"/>
        <end position="381"/>
    </location>
</feature>
<dbReference type="RefSeq" id="XP_041186315.1">
    <property type="nucleotide sequence ID" value="XM_041333677.1"/>
</dbReference>
<feature type="compositionally biased region" description="Polar residues" evidence="2">
    <location>
        <begin position="316"/>
        <end position="328"/>
    </location>
</feature>
<gene>
    <name evidence="3" type="ORF">BJ212DRAFT_1304801</name>
</gene>
<dbReference type="GeneID" id="64627694"/>
<dbReference type="Proteomes" id="UP000807769">
    <property type="component" value="Unassembled WGS sequence"/>
</dbReference>
<feature type="region of interest" description="Disordered" evidence="2">
    <location>
        <begin position="489"/>
        <end position="716"/>
    </location>
</feature>
<evidence type="ECO:0000256" key="2">
    <source>
        <dbReference type="SAM" id="MobiDB-lite"/>
    </source>
</evidence>
<feature type="compositionally biased region" description="Polar residues" evidence="2">
    <location>
        <begin position="53"/>
        <end position="63"/>
    </location>
</feature>